<dbReference type="Gramene" id="rna44000">
    <property type="protein sequence ID" value="RHN49194.1"/>
    <property type="gene ID" value="gene44000"/>
</dbReference>
<evidence type="ECO:0000256" key="1">
    <source>
        <dbReference type="SAM" id="MobiDB-lite"/>
    </source>
</evidence>
<accession>A0A396HBM5</accession>
<feature type="region of interest" description="Disordered" evidence="1">
    <location>
        <begin position="65"/>
        <end position="96"/>
    </location>
</feature>
<comment type="caution">
    <text evidence="2">The sequence shown here is derived from an EMBL/GenBank/DDBJ whole genome shotgun (WGS) entry which is preliminary data.</text>
</comment>
<name>A0A396HBM5_MEDTR</name>
<organism evidence="2">
    <name type="scientific">Medicago truncatula</name>
    <name type="common">Barrel medic</name>
    <name type="synonym">Medicago tribuloides</name>
    <dbReference type="NCBI Taxonomy" id="3880"/>
    <lineage>
        <taxon>Eukaryota</taxon>
        <taxon>Viridiplantae</taxon>
        <taxon>Streptophyta</taxon>
        <taxon>Embryophyta</taxon>
        <taxon>Tracheophyta</taxon>
        <taxon>Spermatophyta</taxon>
        <taxon>Magnoliopsida</taxon>
        <taxon>eudicotyledons</taxon>
        <taxon>Gunneridae</taxon>
        <taxon>Pentapetalae</taxon>
        <taxon>rosids</taxon>
        <taxon>fabids</taxon>
        <taxon>Fabales</taxon>
        <taxon>Fabaceae</taxon>
        <taxon>Papilionoideae</taxon>
        <taxon>50 kb inversion clade</taxon>
        <taxon>NPAAA clade</taxon>
        <taxon>Hologalegina</taxon>
        <taxon>IRL clade</taxon>
        <taxon>Trifolieae</taxon>
        <taxon>Medicago</taxon>
    </lineage>
</organism>
<sequence>MTKAKDPCLTAATQEVVEEPLRIPCDVGSLEQQPDINPRRQSTRNRPLTVRALECIANEYLHVQKKQKKKDSQTHKDLFNPCRKARTKGKSTLHRHCSDHGNAVAVQEEKHLIGDGSSVS</sequence>
<evidence type="ECO:0000313" key="2">
    <source>
        <dbReference type="EMBL" id="RHN49194.1"/>
    </source>
</evidence>
<dbReference type="Proteomes" id="UP000265566">
    <property type="component" value="Chromosome 7"/>
</dbReference>
<dbReference type="EMBL" id="PSQE01000007">
    <property type="protein sequence ID" value="RHN49194.1"/>
    <property type="molecule type" value="Genomic_DNA"/>
</dbReference>
<reference evidence="2" key="1">
    <citation type="journal article" date="2018" name="Nat. Plants">
        <title>Whole-genome landscape of Medicago truncatula symbiotic genes.</title>
        <authorList>
            <person name="Pecrix Y."/>
            <person name="Gamas P."/>
            <person name="Carrere S."/>
        </authorList>
    </citation>
    <scope>NUCLEOTIDE SEQUENCE</scope>
    <source>
        <tissue evidence="2">Leaves</tissue>
    </source>
</reference>
<feature type="compositionally biased region" description="Basic residues" evidence="1">
    <location>
        <begin position="83"/>
        <end position="96"/>
    </location>
</feature>
<protein>
    <submittedName>
        <fullName evidence="2">Uncharacterized protein</fullName>
    </submittedName>
</protein>
<proteinExistence type="predicted"/>
<gene>
    <name evidence="2" type="ORF">MtrunA17_Chr7g0271911</name>
</gene>
<dbReference type="AlphaFoldDB" id="A0A396HBM5"/>